<dbReference type="AlphaFoldDB" id="A0A6A5X410"/>
<feature type="compositionally biased region" description="Basic and acidic residues" evidence="1">
    <location>
        <begin position="98"/>
        <end position="123"/>
    </location>
</feature>
<dbReference type="OrthoDB" id="3792649at2759"/>
<reference evidence="2" key="1">
    <citation type="journal article" date="2020" name="Stud. Mycol.">
        <title>101 Dothideomycetes genomes: a test case for predicting lifestyles and emergence of pathogens.</title>
        <authorList>
            <person name="Haridas S."/>
            <person name="Albert R."/>
            <person name="Binder M."/>
            <person name="Bloem J."/>
            <person name="Labutti K."/>
            <person name="Salamov A."/>
            <person name="Andreopoulos B."/>
            <person name="Baker S."/>
            <person name="Barry K."/>
            <person name="Bills G."/>
            <person name="Bluhm B."/>
            <person name="Cannon C."/>
            <person name="Castanera R."/>
            <person name="Culley D."/>
            <person name="Daum C."/>
            <person name="Ezra D."/>
            <person name="Gonzalez J."/>
            <person name="Henrissat B."/>
            <person name="Kuo A."/>
            <person name="Liang C."/>
            <person name="Lipzen A."/>
            <person name="Lutzoni F."/>
            <person name="Magnuson J."/>
            <person name="Mondo S."/>
            <person name="Nolan M."/>
            <person name="Ohm R."/>
            <person name="Pangilinan J."/>
            <person name="Park H.-J."/>
            <person name="Ramirez L."/>
            <person name="Alfaro M."/>
            <person name="Sun H."/>
            <person name="Tritt A."/>
            <person name="Yoshinaga Y."/>
            <person name="Zwiers L.-H."/>
            <person name="Turgeon B."/>
            <person name="Goodwin S."/>
            <person name="Spatafora J."/>
            <person name="Crous P."/>
            <person name="Grigoriev I."/>
        </authorList>
    </citation>
    <scope>NUCLEOTIDE SEQUENCE</scope>
    <source>
        <strain evidence="2">CBS 123094</strain>
    </source>
</reference>
<name>A0A6A5X410_9PLEO</name>
<evidence type="ECO:0000256" key="1">
    <source>
        <dbReference type="SAM" id="MobiDB-lite"/>
    </source>
</evidence>
<dbReference type="Proteomes" id="UP000799779">
    <property type="component" value="Unassembled WGS sequence"/>
</dbReference>
<proteinExistence type="predicted"/>
<feature type="region of interest" description="Disordered" evidence="1">
    <location>
        <begin position="98"/>
        <end position="124"/>
    </location>
</feature>
<gene>
    <name evidence="2" type="ORF">P154DRAFT_568512</name>
</gene>
<sequence length="525" mass="57939">MGAYFSRLSSPSSPAPQTQTPDQVVAPSSPQTQDPSPLTILNAQTSLLLHLPTELLLEIDAYLVDDGAVCNRVSKKAVRASCRGLRFILPAIGGENVGGKDGKDGKDGRDGKDGKKRANEDRERKHRLIGTREAIKDERERRAYSLMLRRAAWREVCRKEREGELGGKLACCICRGVHERRFFLKKDVGEGGGEEEGEEGERGEPECDAGLDVEGRAMERERAKKTEPESRMCIGSQGVLELCPHMRVTYAGLKIRPVDIICSRQHYTADTLYPGLVRLSQSPSPQPTPQETKINISLRLLSLPTPASTTVRASAIQAIQASSFRICRHMHTSSSTLWMALVPDAPLINNLSHPCGIHCGYGRWCSGRSCSSRWCTSPHPVYPVHRCKAPNCDTSVTLATESVFGLRTAGSLDSRGAHSCHSGEDRDADSASRSTATARRDYLVLRIEKSLGMLDMADDEKWMAQIVPASLLEEDRWKWVVEEETALAQQVTDGRMDVSWEDLGGRGGEPSLGWRARRVPEREQG</sequence>
<accession>A0A6A5X410</accession>
<dbReference type="EMBL" id="ML977556">
    <property type="protein sequence ID" value="KAF2007678.1"/>
    <property type="molecule type" value="Genomic_DNA"/>
</dbReference>
<evidence type="ECO:0000313" key="3">
    <source>
        <dbReference type="Proteomes" id="UP000799779"/>
    </source>
</evidence>
<feature type="region of interest" description="Disordered" evidence="1">
    <location>
        <begin position="188"/>
        <end position="209"/>
    </location>
</feature>
<feature type="region of interest" description="Disordered" evidence="1">
    <location>
        <begin position="498"/>
        <end position="525"/>
    </location>
</feature>
<keyword evidence="3" id="KW-1185">Reference proteome</keyword>
<feature type="compositionally biased region" description="Basic and acidic residues" evidence="1">
    <location>
        <begin position="421"/>
        <end position="430"/>
    </location>
</feature>
<feature type="region of interest" description="Disordered" evidence="1">
    <location>
        <begin position="1"/>
        <end position="38"/>
    </location>
</feature>
<protein>
    <submittedName>
        <fullName evidence="2">Uncharacterized protein</fullName>
    </submittedName>
</protein>
<evidence type="ECO:0000313" key="2">
    <source>
        <dbReference type="EMBL" id="KAF2007678.1"/>
    </source>
</evidence>
<feature type="compositionally biased region" description="Low complexity" evidence="1">
    <location>
        <begin position="9"/>
        <end position="21"/>
    </location>
</feature>
<feature type="compositionally biased region" description="Polar residues" evidence="1">
    <location>
        <begin position="26"/>
        <end position="38"/>
    </location>
</feature>
<organism evidence="2 3">
    <name type="scientific">Amniculicola lignicola CBS 123094</name>
    <dbReference type="NCBI Taxonomy" id="1392246"/>
    <lineage>
        <taxon>Eukaryota</taxon>
        <taxon>Fungi</taxon>
        <taxon>Dikarya</taxon>
        <taxon>Ascomycota</taxon>
        <taxon>Pezizomycotina</taxon>
        <taxon>Dothideomycetes</taxon>
        <taxon>Pleosporomycetidae</taxon>
        <taxon>Pleosporales</taxon>
        <taxon>Amniculicolaceae</taxon>
        <taxon>Amniculicola</taxon>
    </lineage>
</organism>
<feature type="region of interest" description="Disordered" evidence="1">
    <location>
        <begin position="412"/>
        <end position="433"/>
    </location>
</feature>